<protein>
    <submittedName>
        <fullName evidence="2">Uncharacterized protein</fullName>
    </submittedName>
</protein>
<feature type="region of interest" description="Disordered" evidence="1">
    <location>
        <begin position="1"/>
        <end position="38"/>
    </location>
</feature>
<proteinExistence type="predicted"/>
<evidence type="ECO:0000313" key="3">
    <source>
        <dbReference type="Proteomes" id="UP001295423"/>
    </source>
</evidence>
<dbReference type="EMBL" id="CAKOGP040002125">
    <property type="protein sequence ID" value="CAJ1963001.1"/>
    <property type="molecule type" value="Genomic_DNA"/>
</dbReference>
<feature type="compositionally biased region" description="Low complexity" evidence="1">
    <location>
        <begin position="244"/>
        <end position="256"/>
    </location>
</feature>
<evidence type="ECO:0000256" key="1">
    <source>
        <dbReference type="SAM" id="MobiDB-lite"/>
    </source>
</evidence>
<keyword evidence="3" id="KW-1185">Reference proteome</keyword>
<sequence length="566" mass="62588">MKKKQSLNQARQIQTKVVEPVCHPKEDNRHGLKQHPPSLYISVMFSLGRRRDEQALMPSSSGSSQKQKKPTMRERLSNFKDGSSGKKLLPSSSSSSITSVSSQKQQVAFSGDDGIEVSLEGPGGESRDPQALERSSREPVIDIPELIRLRRKLYQKQFSIQVPALKQPNAIIAATNATSELRQHRIPLSGTKETKTSFLDALHLLQISGPKDEQAAVSQELRHLSMELNALEADKIALEQKQHSASSTTRQTSSSSADWDINRMLTQTNTKTKTPSKKDGSSTTSISAQERQELQTKRGTNLTFHLSSNKAKQVFLSKCGAKFVPGQVVTIGPHNCKTSMISQLQYLALLSAPPQTHNSKPGVVHTSLFLSSDNTITQTWGQLPHNLLPRIKDHDKFKTKDITYLSSGPMGSYYAEFASGESWWGSPIDDDDLFQLLQEWAVHRVVFGHAETLEDSRGGGVTLTHSWIIIAKDGKLAWKNLPSKLHSLLKKRPKGMAGLAEASLGPGNSYFCKFLDDTVEYCLPAHIASACEKIQQQGGRITNVFLHPEISKDFVIRHTELNGGKL</sequence>
<name>A0AAD2JLX9_9STRA</name>
<gene>
    <name evidence="2" type="ORF">CYCCA115_LOCUS19961</name>
</gene>
<feature type="compositionally biased region" description="Polar residues" evidence="1">
    <location>
        <begin position="1"/>
        <end position="15"/>
    </location>
</feature>
<dbReference type="Proteomes" id="UP001295423">
    <property type="component" value="Unassembled WGS sequence"/>
</dbReference>
<feature type="region of interest" description="Disordered" evidence="1">
    <location>
        <begin position="239"/>
        <end position="300"/>
    </location>
</feature>
<feature type="compositionally biased region" description="Low complexity" evidence="1">
    <location>
        <begin position="85"/>
        <end position="102"/>
    </location>
</feature>
<feature type="compositionally biased region" description="Basic and acidic residues" evidence="1">
    <location>
        <begin position="125"/>
        <end position="136"/>
    </location>
</feature>
<comment type="caution">
    <text evidence="2">The sequence shown here is derived from an EMBL/GenBank/DDBJ whole genome shotgun (WGS) entry which is preliminary data.</text>
</comment>
<dbReference type="AlphaFoldDB" id="A0AAD2JLX9"/>
<feature type="compositionally biased region" description="Polar residues" evidence="1">
    <location>
        <begin position="264"/>
        <end position="273"/>
    </location>
</feature>
<evidence type="ECO:0000313" key="2">
    <source>
        <dbReference type="EMBL" id="CAJ1963001.1"/>
    </source>
</evidence>
<feature type="region of interest" description="Disordered" evidence="1">
    <location>
        <begin position="51"/>
        <end position="136"/>
    </location>
</feature>
<reference evidence="2" key="1">
    <citation type="submission" date="2023-08" db="EMBL/GenBank/DDBJ databases">
        <authorList>
            <person name="Audoor S."/>
            <person name="Bilcke G."/>
        </authorList>
    </citation>
    <scope>NUCLEOTIDE SEQUENCE</scope>
</reference>
<organism evidence="2 3">
    <name type="scientific">Cylindrotheca closterium</name>
    <dbReference type="NCBI Taxonomy" id="2856"/>
    <lineage>
        <taxon>Eukaryota</taxon>
        <taxon>Sar</taxon>
        <taxon>Stramenopiles</taxon>
        <taxon>Ochrophyta</taxon>
        <taxon>Bacillariophyta</taxon>
        <taxon>Bacillariophyceae</taxon>
        <taxon>Bacillariophycidae</taxon>
        <taxon>Bacillariales</taxon>
        <taxon>Bacillariaceae</taxon>
        <taxon>Cylindrotheca</taxon>
    </lineage>
</organism>
<accession>A0AAD2JLX9</accession>